<evidence type="ECO:0000313" key="3">
    <source>
        <dbReference type="Proteomes" id="UP000015523"/>
    </source>
</evidence>
<name>T0IMJ7_9SPHN</name>
<accession>T0IMJ7</accession>
<dbReference type="EMBL" id="AUWY01000127">
    <property type="protein sequence ID" value="EQB30050.1"/>
    <property type="molecule type" value="Genomic_DNA"/>
</dbReference>
<dbReference type="AlphaFoldDB" id="T0IMJ7"/>
<reference evidence="2 3" key="1">
    <citation type="journal article" date="2013" name="Genome Announc.">
        <title>Draft Genome Sequence of Sphingobium ummariense Strain RL-3, a Hexachlorocyclohexane-Degrading Bacterium.</title>
        <authorList>
            <person name="Kohli P."/>
            <person name="Dua A."/>
            <person name="Sangwan N."/>
            <person name="Oldach P."/>
            <person name="Khurana J.P."/>
            <person name="Lal R."/>
        </authorList>
    </citation>
    <scope>NUCLEOTIDE SEQUENCE [LARGE SCALE GENOMIC DNA]</scope>
    <source>
        <strain evidence="2 3">RL-3</strain>
    </source>
</reference>
<evidence type="ECO:0000313" key="2">
    <source>
        <dbReference type="EMBL" id="EQB30050.1"/>
    </source>
</evidence>
<sequence length="44" mass="4882">MFMPLKQQDEFGFGAGAATGREGVNQPRGKAAIKPQARFEQMRK</sequence>
<protein>
    <submittedName>
        <fullName evidence="2">Uncharacterized protein</fullName>
    </submittedName>
</protein>
<dbReference type="Proteomes" id="UP000015523">
    <property type="component" value="Unassembled WGS sequence"/>
</dbReference>
<organism evidence="2 3">
    <name type="scientific">Sphingobium ummariense RL-3</name>
    <dbReference type="NCBI Taxonomy" id="1346791"/>
    <lineage>
        <taxon>Bacteria</taxon>
        <taxon>Pseudomonadati</taxon>
        <taxon>Pseudomonadota</taxon>
        <taxon>Alphaproteobacteria</taxon>
        <taxon>Sphingomonadales</taxon>
        <taxon>Sphingomonadaceae</taxon>
        <taxon>Sphingobium</taxon>
    </lineage>
</organism>
<evidence type="ECO:0000256" key="1">
    <source>
        <dbReference type="SAM" id="MobiDB-lite"/>
    </source>
</evidence>
<proteinExistence type="predicted"/>
<comment type="caution">
    <text evidence="2">The sequence shown here is derived from an EMBL/GenBank/DDBJ whole genome shotgun (WGS) entry which is preliminary data.</text>
</comment>
<gene>
    <name evidence="2" type="ORF">M529_21590</name>
</gene>
<keyword evidence="3" id="KW-1185">Reference proteome</keyword>
<feature type="region of interest" description="Disordered" evidence="1">
    <location>
        <begin position="16"/>
        <end position="44"/>
    </location>
</feature>